<dbReference type="Proteomes" id="UP001379533">
    <property type="component" value="Chromosome"/>
</dbReference>
<protein>
    <submittedName>
        <fullName evidence="1">Uncharacterized protein</fullName>
    </submittedName>
</protein>
<evidence type="ECO:0000313" key="1">
    <source>
        <dbReference type="EMBL" id="WXA94199.1"/>
    </source>
</evidence>
<dbReference type="EMBL" id="CP089982">
    <property type="protein sequence ID" value="WXA94199.1"/>
    <property type="molecule type" value="Genomic_DNA"/>
</dbReference>
<keyword evidence="2" id="KW-1185">Reference proteome</keyword>
<sequence length="129" mass="13942">MRVVDDQELGRNLAVDASGKPTLIEIKGDLVLSYTNTDTGKSVVRHVDGHAFISYHPDKSETWVVYGPFAGAVRRNTANIFVPRMDQGVYIWSGVTVAEGPPPATPPSPATLVWTPPVENLCDTLRGAP</sequence>
<proteinExistence type="predicted"/>
<name>A0ABZ2K699_9BACT</name>
<accession>A0ABZ2K699</accession>
<dbReference type="RefSeq" id="WP_394844801.1">
    <property type="nucleotide sequence ID" value="NZ_CP089982.1"/>
</dbReference>
<evidence type="ECO:0000313" key="2">
    <source>
        <dbReference type="Proteomes" id="UP001379533"/>
    </source>
</evidence>
<organism evidence="1 2">
    <name type="scientific">Pendulispora brunnea</name>
    <dbReference type="NCBI Taxonomy" id="2905690"/>
    <lineage>
        <taxon>Bacteria</taxon>
        <taxon>Pseudomonadati</taxon>
        <taxon>Myxococcota</taxon>
        <taxon>Myxococcia</taxon>
        <taxon>Myxococcales</taxon>
        <taxon>Sorangiineae</taxon>
        <taxon>Pendulisporaceae</taxon>
        <taxon>Pendulispora</taxon>
    </lineage>
</organism>
<reference evidence="1 2" key="1">
    <citation type="submission" date="2021-12" db="EMBL/GenBank/DDBJ databases">
        <title>Discovery of the Pendulisporaceae a myxobacterial family with distinct sporulation behavior and unique specialized metabolism.</title>
        <authorList>
            <person name="Garcia R."/>
            <person name="Popoff A."/>
            <person name="Bader C.D."/>
            <person name="Loehr J."/>
            <person name="Walesch S."/>
            <person name="Walt C."/>
            <person name="Boldt J."/>
            <person name="Bunk B."/>
            <person name="Haeckl F.J.F.P.J."/>
            <person name="Gunesch A.P."/>
            <person name="Birkelbach J."/>
            <person name="Nuebel U."/>
            <person name="Pietschmann T."/>
            <person name="Bach T."/>
            <person name="Mueller R."/>
        </authorList>
    </citation>
    <scope>NUCLEOTIDE SEQUENCE [LARGE SCALE GENOMIC DNA]</scope>
    <source>
        <strain evidence="1 2">MSr12523</strain>
    </source>
</reference>
<gene>
    <name evidence="1" type="ORF">LZC95_48115</name>
</gene>